<protein>
    <submittedName>
        <fullName evidence="1">Spore coat associated protein JA (CotJA)</fullName>
    </submittedName>
</protein>
<keyword evidence="2" id="KW-1185">Reference proteome</keyword>
<dbReference type="AlphaFoldDB" id="A0A1M6HPT8"/>
<reference evidence="1 2" key="1">
    <citation type="submission" date="2016-11" db="EMBL/GenBank/DDBJ databases">
        <authorList>
            <person name="Varghese N."/>
            <person name="Submissions S."/>
        </authorList>
    </citation>
    <scope>NUCLEOTIDE SEQUENCE [LARGE SCALE GENOMIC DNA]</scope>
    <source>
        <strain evidence="1 2">DSM 19027</strain>
    </source>
</reference>
<name>A0A1M6HPT8_9FIRM</name>
<sequence length="66" mass="7455">MEKLEIATIYTGNSCTGEAIIIPAMPVNPEYATAYVRYQTYGKTFTPEEGLKQGTIFPELMDFWVN</sequence>
<dbReference type="InterPro" id="IPR020256">
    <property type="entry name" value="Spore_coat_CotJA"/>
</dbReference>
<evidence type="ECO:0000313" key="2">
    <source>
        <dbReference type="Proteomes" id="UP000324781"/>
    </source>
</evidence>
<organism evidence="1 2">
    <name type="scientific">Thermoclostridium caenicola</name>
    <dbReference type="NCBI Taxonomy" id="659425"/>
    <lineage>
        <taxon>Bacteria</taxon>
        <taxon>Bacillati</taxon>
        <taxon>Bacillota</taxon>
        <taxon>Clostridia</taxon>
        <taxon>Eubacteriales</taxon>
        <taxon>Oscillospiraceae</taxon>
        <taxon>Thermoclostridium</taxon>
    </lineage>
</organism>
<dbReference type="Pfam" id="PF11007">
    <property type="entry name" value="CotJA"/>
    <property type="match status" value="1"/>
</dbReference>
<proteinExistence type="predicted"/>
<evidence type="ECO:0000313" key="1">
    <source>
        <dbReference type="EMBL" id="SHJ24154.1"/>
    </source>
</evidence>
<accession>A0A1M6HPT8</accession>
<dbReference type="Proteomes" id="UP000324781">
    <property type="component" value="Unassembled WGS sequence"/>
</dbReference>
<dbReference type="EMBL" id="FQZP01000034">
    <property type="protein sequence ID" value="SHJ24154.1"/>
    <property type="molecule type" value="Genomic_DNA"/>
</dbReference>
<gene>
    <name evidence="1" type="ORF">SAMN05444373_103416</name>
</gene>
<dbReference type="RefSeq" id="WP_207706824.1">
    <property type="nucleotide sequence ID" value="NZ_DAONMB010000053.1"/>
</dbReference>